<evidence type="ECO:0000256" key="3">
    <source>
        <dbReference type="ARBA" id="ARBA00022500"/>
    </source>
</evidence>
<dbReference type="InterPro" id="IPR004089">
    <property type="entry name" value="MCPsignal_dom"/>
</dbReference>
<protein>
    <recommendedName>
        <fullName evidence="10">Methyl-accepting transducer domain-containing protein</fullName>
    </recommendedName>
</protein>
<gene>
    <name evidence="11" type="ORF">HMPREF2086_01431</name>
</gene>
<evidence type="ECO:0000256" key="7">
    <source>
        <dbReference type="ARBA" id="ARBA00023224"/>
    </source>
</evidence>
<evidence type="ECO:0000256" key="2">
    <source>
        <dbReference type="ARBA" id="ARBA00022475"/>
    </source>
</evidence>
<dbReference type="STRING" id="1357400.HMPREF2086_01431"/>
<comment type="caution">
    <text evidence="11">The sequence shown here is derived from an EMBL/GenBank/DDBJ whole genome shotgun (WGS) entry which is preliminary data.</text>
</comment>
<dbReference type="SUPFAM" id="SSF103190">
    <property type="entry name" value="Sensory domain-like"/>
    <property type="match status" value="1"/>
</dbReference>
<keyword evidence="12" id="KW-1185">Reference proteome</keyword>
<dbReference type="PATRIC" id="fig|1357400.3.peg.1921"/>
<dbReference type="EMBL" id="AZJI01000005">
    <property type="protein sequence ID" value="ETD23625.1"/>
    <property type="molecule type" value="Genomic_DNA"/>
</dbReference>
<feature type="domain" description="Methyl-accepting transducer" evidence="10">
    <location>
        <begin position="469"/>
        <end position="663"/>
    </location>
</feature>
<dbReference type="GO" id="GO:0007165">
    <property type="term" value="P:signal transduction"/>
    <property type="evidence" value="ECO:0007669"/>
    <property type="project" value="UniProtKB-KW"/>
</dbReference>
<evidence type="ECO:0000313" key="11">
    <source>
        <dbReference type="EMBL" id="ETD23625.1"/>
    </source>
</evidence>
<dbReference type="GO" id="GO:0005886">
    <property type="term" value="C:plasma membrane"/>
    <property type="evidence" value="ECO:0007669"/>
    <property type="project" value="UniProtKB-SubCell"/>
</dbReference>
<name>V8C9D4_9HELI</name>
<evidence type="ECO:0000256" key="9">
    <source>
        <dbReference type="SAM" id="Phobius"/>
    </source>
</evidence>
<feature type="transmembrane region" description="Helical" evidence="9">
    <location>
        <begin position="9"/>
        <end position="29"/>
    </location>
</feature>
<dbReference type="Gene3D" id="3.30.450.20">
    <property type="entry name" value="PAS domain"/>
    <property type="match status" value="2"/>
</dbReference>
<evidence type="ECO:0000256" key="4">
    <source>
        <dbReference type="ARBA" id="ARBA00022692"/>
    </source>
</evidence>
<dbReference type="GO" id="GO:0006935">
    <property type="term" value="P:chemotaxis"/>
    <property type="evidence" value="ECO:0007669"/>
    <property type="project" value="UniProtKB-KW"/>
</dbReference>
<dbReference type="RefSeq" id="WP_023928172.1">
    <property type="nucleotide sequence ID" value="NZ_KI669454.1"/>
</dbReference>
<keyword evidence="2" id="KW-1003">Cell membrane</keyword>
<organism evidence="11 12">
    <name type="scientific">Helicobacter macacae MIT 99-5501</name>
    <dbReference type="NCBI Taxonomy" id="1357400"/>
    <lineage>
        <taxon>Bacteria</taxon>
        <taxon>Pseudomonadati</taxon>
        <taxon>Campylobacterota</taxon>
        <taxon>Epsilonproteobacteria</taxon>
        <taxon>Campylobacterales</taxon>
        <taxon>Helicobacteraceae</taxon>
        <taxon>Helicobacter</taxon>
    </lineage>
</organism>
<sequence length="663" mass="72944">MFKTVASKILTLAIGIFVIMIGIVSVVNYTRTSKSTTDIFNGLQQLMLHSSFTTINITMGIEAEQHLRELSALLANVDRNDIVAQRKILANLAKFVQYDAAFIVYEQGDGRMISGMPKSDINRLSSMPDDGTFDFRTRGWYQAAKNTQKFFVTAPYESKVAGMEATISATAAMPFFRNGKFEGVIAVDISVGGFQDRFKNFYRKELPSLRILLIDSEGEVFSHADLETIGKDKLKALGAQVVSKASQKPVGEFKMKFLGVDKIVFYEQMPFGWIIAAEANEADLTKAINENFIASSALALVLLILGGVGLFFAIKYFFKPLGAIQESLHKFFAFLNYETKQAPKPLNLTSQDEFGKMSSEIDKNITHTQEMIEQDSAIIKEVSAVVDEAKQGKFGKTITLSSPNPQTNSLKDRLNEMSQTLFNLVGHKLSNATQAFEAYRKNDFSSRIQNPQGIEKDINALGDSITQMLKHSAGFAKELGAKSSELETSMQALTERSQKQATSLEESATAVEQISSSMHIVSEKTDECTHQAEDIKNIVGVIRDIADQTNLLALNAAIEAARAGEHGRGFAVVADEVRKLAERTGHSLGEIEANVNILVQSVNEMSESINEQTSGLSQINEAIAQLESTTQENVEVVNATNEVAKRVNGIADEILEDVSKKKF</sequence>
<keyword evidence="5 9" id="KW-1133">Transmembrane helix</keyword>
<dbReference type="Gene3D" id="1.20.120.1530">
    <property type="match status" value="1"/>
</dbReference>
<dbReference type="Proteomes" id="UP000018731">
    <property type="component" value="Unassembled WGS sequence"/>
</dbReference>
<dbReference type="Gene3D" id="1.10.287.950">
    <property type="entry name" value="Methyl-accepting chemotaxis protein"/>
    <property type="match status" value="1"/>
</dbReference>
<evidence type="ECO:0000259" key="10">
    <source>
        <dbReference type="PROSITE" id="PS50111"/>
    </source>
</evidence>
<keyword evidence="6 9" id="KW-0472">Membrane</keyword>
<proteinExistence type="predicted"/>
<dbReference type="HOGENOM" id="CLU_000445_107_30_7"/>
<dbReference type="AlphaFoldDB" id="V8C9D4"/>
<comment type="subcellular location">
    <subcellularLocation>
        <location evidence="1">Cell membrane</location>
        <topology evidence="1">Multi-pass membrane protein</topology>
    </subcellularLocation>
</comment>
<dbReference type="InterPro" id="IPR029151">
    <property type="entry name" value="Sensor-like_sf"/>
</dbReference>
<dbReference type="PANTHER" id="PTHR32089">
    <property type="entry name" value="METHYL-ACCEPTING CHEMOTAXIS PROTEIN MCPB"/>
    <property type="match status" value="1"/>
</dbReference>
<dbReference type="eggNOG" id="COG0840">
    <property type="taxonomic scope" value="Bacteria"/>
</dbReference>
<evidence type="ECO:0000313" key="12">
    <source>
        <dbReference type="Proteomes" id="UP000018731"/>
    </source>
</evidence>
<evidence type="ECO:0000256" key="5">
    <source>
        <dbReference type="ARBA" id="ARBA00022989"/>
    </source>
</evidence>
<accession>V8C9D4</accession>
<keyword evidence="4 9" id="KW-0812">Transmembrane</keyword>
<feature type="transmembrane region" description="Helical" evidence="9">
    <location>
        <begin position="292"/>
        <end position="318"/>
    </location>
</feature>
<evidence type="ECO:0000256" key="8">
    <source>
        <dbReference type="PROSITE-ProRule" id="PRU00284"/>
    </source>
</evidence>
<dbReference type="Pfam" id="PF02743">
    <property type="entry name" value="dCache_1"/>
    <property type="match status" value="1"/>
</dbReference>
<keyword evidence="7 8" id="KW-0807">Transducer</keyword>
<dbReference type="SMART" id="SM00283">
    <property type="entry name" value="MA"/>
    <property type="match status" value="1"/>
</dbReference>
<evidence type="ECO:0000256" key="6">
    <source>
        <dbReference type="ARBA" id="ARBA00023136"/>
    </source>
</evidence>
<dbReference type="OrthoDB" id="5348717at2"/>
<dbReference type="InterPro" id="IPR033479">
    <property type="entry name" value="dCache_1"/>
</dbReference>
<keyword evidence="3" id="KW-0145">Chemotaxis</keyword>
<dbReference type="CDD" id="cd12913">
    <property type="entry name" value="PDC1_MCP_like"/>
    <property type="match status" value="1"/>
</dbReference>
<dbReference type="PANTHER" id="PTHR32089:SF112">
    <property type="entry name" value="LYSOZYME-LIKE PROTEIN-RELATED"/>
    <property type="match status" value="1"/>
</dbReference>
<dbReference type="PROSITE" id="PS50111">
    <property type="entry name" value="CHEMOTAXIS_TRANSDUC_2"/>
    <property type="match status" value="1"/>
</dbReference>
<reference evidence="11 12" key="1">
    <citation type="journal article" date="2014" name="Genome Announc.">
        <title>Draft genome sequences of six enterohepatic helicobacter species isolated from humans and one from rhesus macaques.</title>
        <authorList>
            <person name="Shen Z."/>
            <person name="Sheh A."/>
            <person name="Young S.K."/>
            <person name="Abouelliel A."/>
            <person name="Ward D.V."/>
            <person name="Earl A.M."/>
            <person name="Fox J.G."/>
        </authorList>
    </citation>
    <scope>NUCLEOTIDE SEQUENCE [LARGE SCALE GENOMIC DNA]</scope>
    <source>
        <strain evidence="11 12">MIT 99-5501</strain>
    </source>
</reference>
<evidence type="ECO:0000256" key="1">
    <source>
        <dbReference type="ARBA" id="ARBA00004651"/>
    </source>
</evidence>
<dbReference type="Pfam" id="PF00015">
    <property type="entry name" value="MCPsignal"/>
    <property type="match status" value="1"/>
</dbReference>
<dbReference type="SUPFAM" id="SSF58104">
    <property type="entry name" value="Methyl-accepting chemotaxis protein (MCP) signaling domain"/>
    <property type="match status" value="1"/>
</dbReference>